<dbReference type="EMBL" id="JABZXR010000032">
    <property type="protein sequence ID" value="MBF1664262.1"/>
    <property type="molecule type" value="Genomic_DNA"/>
</dbReference>
<dbReference type="GO" id="GO:0016787">
    <property type="term" value="F:hydrolase activity"/>
    <property type="evidence" value="ECO:0007669"/>
    <property type="project" value="UniProtKB-KW"/>
</dbReference>
<dbReference type="EMBL" id="JABZXS010000049">
    <property type="protein sequence ID" value="MBF1673480.1"/>
    <property type="molecule type" value="Genomic_DNA"/>
</dbReference>
<accession>A0A930LU57</accession>
<protein>
    <submittedName>
        <fullName evidence="3">Metal-dependent hydrolase</fullName>
    </submittedName>
</protein>
<dbReference type="InterPro" id="IPR007404">
    <property type="entry name" value="YdjM-like"/>
</dbReference>
<evidence type="ECO:0000313" key="4">
    <source>
        <dbReference type="Proteomes" id="UP000785653"/>
    </source>
</evidence>
<dbReference type="RefSeq" id="WP_303975984.1">
    <property type="nucleotide sequence ID" value="NZ_JABZXR010000032.1"/>
</dbReference>
<keyword evidence="1" id="KW-0472">Membrane</keyword>
<dbReference type="Proteomes" id="UP000756427">
    <property type="component" value="Unassembled WGS sequence"/>
</dbReference>
<proteinExistence type="predicted"/>
<keyword evidence="1" id="KW-0812">Transmembrane</keyword>
<evidence type="ECO:0000256" key="1">
    <source>
        <dbReference type="SAM" id="Phobius"/>
    </source>
</evidence>
<keyword evidence="3" id="KW-0378">Hydrolase</keyword>
<keyword evidence="1" id="KW-1133">Transmembrane helix</keyword>
<feature type="transmembrane region" description="Helical" evidence="1">
    <location>
        <begin position="147"/>
        <end position="166"/>
    </location>
</feature>
<name>A0A930LU57_9MICC</name>
<gene>
    <name evidence="2" type="ORF">HXO64_06905</name>
    <name evidence="3" type="ORF">HXO65_04655</name>
</gene>
<feature type="transmembrane region" description="Helical" evidence="1">
    <location>
        <begin position="223"/>
        <end position="244"/>
    </location>
</feature>
<sequence length="254" mass="27985">MQGATHRAGGVAACMIGYTALAAHHAPLIEAAPIASLVVLYPFALWGSTASDLDHHPGSVWDEVKLIGERSGHSIPSQDPVSRTISHILHLTKPLRGVFPRKSRTAQILSILDCRHRSWQTHSELPFLLLLGVLTQLDPFTTNLGEALTQLVLTGIILGLIAHLTLDLLTPEGLPFATGLFINRVILRKKVLPERIKIIPHIKPKEKGKPGFFSTGGTWETKYVFNILHAVNLGLLGWLIYRLWIAPHTSFQII</sequence>
<evidence type="ECO:0000313" key="3">
    <source>
        <dbReference type="EMBL" id="MBF1673480.1"/>
    </source>
</evidence>
<dbReference type="Pfam" id="PF04307">
    <property type="entry name" value="YdjM"/>
    <property type="match status" value="1"/>
</dbReference>
<dbReference type="AlphaFoldDB" id="A0A930LU57"/>
<reference evidence="3" key="1">
    <citation type="submission" date="2020-04" db="EMBL/GenBank/DDBJ databases">
        <title>Deep metagenomics examines the oral microbiome during advanced dental caries in children, revealing novel taxa and co-occurrences with host molecules.</title>
        <authorList>
            <person name="Baker J.L."/>
            <person name="Morton J.T."/>
            <person name="Dinis M."/>
            <person name="Alvarez R."/>
            <person name="Tran N.C."/>
            <person name="Knight R."/>
            <person name="Edlund A."/>
        </authorList>
    </citation>
    <scope>NUCLEOTIDE SEQUENCE</scope>
    <source>
        <strain evidence="2">JCVI_44_bin.2</strain>
        <strain evidence="3">JCVI_47_bin.3</strain>
    </source>
</reference>
<comment type="caution">
    <text evidence="3">The sequence shown here is derived from an EMBL/GenBank/DDBJ whole genome shotgun (WGS) entry which is preliminary data.</text>
</comment>
<evidence type="ECO:0000313" key="2">
    <source>
        <dbReference type="EMBL" id="MBF1664262.1"/>
    </source>
</evidence>
<dbReference type="Proteomes" id="UP000785653">
    <property type="component" value="Unassembled WGS sequence"/>
</dbReference>
<organism evidence="3 4">
    <name type="scientific">Rothia mucilaginosa</name>
    <dbReference type="NCBI Taxonomy" id="43675"/>
    <lineage>
        <taxon>Bacteria</taxon>
        <taxon>Bacillati</taxon>
        <taxon>Actinomycetota</taxon>
        <taxon>Actinomycetes</taxon>
        <taxon>Micrococcales</taxon>
        <taxon>Micrococcaceae</taxon>
        <taxon>Rothia</taxon>
    </lineage>
</organism>